<dbReference type="SUPFAM" id="SSF51430">
    <property type="entry name" value="NAD(P)-linked oxidoreductase"/>
    <property type="match status" value="1"/>
</dbReference>
<dbReference type="InterPro" id="IPR050523">
    <property type="entry name" value="AKR_Detox_Biosynth"/>
</dbReference>
<evidence type="ECO:0000259" key="2">
    <source>
        <dbReference type="Pfam" id="PF00248"/>
    </source>
</evidence>
<dbReference type="PANTHER" id="PTHR43364">
    <property type="entry name" value="NADH-SPECIFIC METHYLGLYOXAL REDUCTASE-RELATED"/>
    <property type="match status" value="1"/>
</dbReference>
<evidence type="ECO:0000313" key="4">
    <source>
        <dbReference type="Proteomes" id="UP001419910"/>
    </source>
</evidence>
<feature type="domain" description="NADP-dependent oxidoreductase" evidence="2">
    <location>
        <begin position="20"/>
        <end position="322"/>
    </location>
</feature>
<evidence type="ECO:0000256" key="1">
    <source>
        <dbReference type="ARBA" id="ARBA00023002"/>
    </source>
</evidence>
<keyword evidence="1" id="KW-0560">Oxidoreductase</keyword>
<comment type="caution">
    <text evidence="3">The sequence shown here is derived from an EMBL/GenBank/DDBJ whole genome shotgun (WGS) entry which is preliminary data.</text>
</comment>
<dbReference type="Pfam" id="PF00248">
    <property type="entry name" value="Aldo_ket_red"/>
    <property type="match status" value="1"/>
</dbReference>
<dbReference type="InterPro" id="IPR020471">
    <property type="entry name" value="AKR"/>
</dbReference>
<gene>
    <name evidence="3" type="ORF">ABC974_21600</name>
</gene>
<name>A0ABU9Y8Z0_9SPHN</name>
<dbReference type="Proteomes" id="UP001419910">
    <property type="component" value="Unassembled WGS sequence"/>
</dbReference>
<dbReference type="RefSeq" id="WP_343888391.1">
    <property type="nucleotide sequence ID" value="NZ_BAAAEH010000009.1"/>
</dbReference>
<organism evidence="3 4">
    <name type="scientific">Sphingomonas oligophenolica</name>
    <dbReference type="NCBI Taxonomy" id="301154"/>
    <lineage>
        <taxon>Bacteria</taxon>
        <taxon>Pseudomonadati</taxon>
        <taxon>Pseudomonadota</taxon>
        <taxon>Alphaproteobacteria</taxon>
        <taxon>Sphingomonadales</taxon>
        <taxon>Sphingomonadaceae</taxon>
        <taxon>Sphingomonas</taxon>
    </lineage>
</organism>
<reference evidence="3 4" key="1">
    <citation type="submission" date="2024-05" db="EMBL/GenBank/DDBJ databases">
        <authorList>
            <person name="Liu Q."/>
            <person name="Xin Y.-H."/>
        </authorList>
    </citation>
    <scope>NUCLEOTIDE SEQUENCE [LARGE SCALE GENOMIC DNA]</scope>
    <source>
        <strain evidence="3 4">CGMCC 1.10181</strain>
    </source>
</reference>
<dbReference type="PANTHER" id="PTHR43364:SF4">
    <property type="entry name" value="NAD(P)-LINKED OXIDOREDUCTASE SUPERFAMILY PROTEIN"/>
    <property type="match status" value="1"/>
</dbReference>
<dbReference type="CDD" id="cd19080">
    <property type="entry name" value="AKR_AKR9A_9B"/>
    <property type="match status" value="1"/>
</dbReference>
<keyword evidence="4" id="KW-1185">Reference proteome</keyword>
<proteinExistence type="predicted"/>
<sequence length="357" mass="38947">MARQLDAYRLLGRSGLRVSPLALGTMTFGVKAAWGSTDEDAARILDIFIERGGNFVDTANFYAAGASEEVLGRLMGDRRERLVVSTKYSLTTRPGDPNASGNHRKSMVRAVEDSLRRLGTDYIDLLYLHMWDFRTPVEEILRAFDDLIRTGKLLYAGLSDLPAWQAARMQEIAEIRGWSPIVALQLSYSLIERTPERDLIPMAREMGMGVSPWSPLGGGVLSGKYSEKDLAGACEGAGSRKAINAASGRLSARNLAIAGQVKAVAEEIGRTPAQVALAWVLAMPAVVSPVLGVRTPAQLEDNLAALEIDFSDEQRAALDEASRIELGFPHDLLAGPMQRMVFGNVTVERRDRESSCQ</sequence>
<dbReference type="PRINTS" id="PR00069">
    <property type="entry name" value="ALDKETRDTASE"/>
</dbReference>
<protein>
    <submittedName>
        <fullName evidence="3">Aldo/keto reductase</fullName>
    </submittedName>
</protein>
<evidence type="ECO:0000313" key="3">
    <source>
        <dbReference type="EMBL" id="MEN2792241.1"/>
    </source>
</evidence>
<dbReference type="Gene3D" id="3.20.20.100">
    <property type="entry name" value="NADP-dependent oxidoreductase domain"/>
    <property type="match status" value="1"/>
</dbReference>
<dbReference type="InterPro" id="IPR036812">
    <property type="entry name" value="NAD(P)_OxRdtase_dom_sf"/>
</dbReference>
<dbReference type="EMBL" id="JBDIME010000025">
    <property type="protein sequence ID" value="MEN2792241.1"/>
    <property type="molecule type" value="Genomic_DNA"/>
</dbReference>
<accession>A0ABU9Y8Z0</accession>
<dbReference type="InterPro" id="IPR023210">
    <property type="entry name" value="NADP_OxRdtase_dom"/>
</dbReference>